<dbReference type="InterPro" id="IPR037213">
    <property type="entry name" value="Run_dom_sf"/>
</dbReference>
<reference evidence="4" key="1">
    <citation type="submission" date="2016-10" db="EMBL/GenBank/DDBJ databases">
        <authorList>
            <person name="Benchimol M."/>
            <person name="Almeida L.G."/>
            <person name="Vasconcelos A.T."/>
            <person name="Perreira-Neves A."/>
            <person name="Rosa I.A."/>
            <person name="Tasca T."/>
            <person name="Bogo M.R."/>
            <person name="de Souza W."/>
        </authorList>
    </citation>
    <scope>NUCLEOTIDE SEQUENCE [LARGE SCALE GENOMIC DNA]</scope>
    <source>
        <strain evidence="4">K</strain>
    </source>
</reference>
<dbReference type="EMBL" id="MLAK01000002">
    <property type="protein sequence ID" value="OHT17491.1"/>
    <property type="molecule type" value="Genomic_DNA"/>
</dbReference>
<proteinExistence type="predicted"/>
<evidence type="ECO:0000259" key="3">
    <source>
        <dbReference type="Pfam" id="PF02759"/>
    </source>
</evidence>
<dbReference type="RefSeq" id="XP_068370627.1">
    <property type="nucleotide sequence ID" value="XM_068490736.1"/>
</dbReference>
<feature type="region of interest" description="Disordered" evidence="2">
    <location>
        <begin position="1"/>
        <end position="52"/>
    </location>
</feature>
<organism evidence="4 5">
    <name type="scientific">Tritrichomonas foetus</name>
    <dbReference type="NCBI Taxonomy" id="1144522"/>
    <lineage>
        <taxon>Eukaryota</taxon>
        <taxon>Metamonada</taxon>
        <taxon>Parabasalia</taxon>
        <taxon>Tritrichomonadida</taxon>
        <taxon>Tritrichomonadidae</taxon>
        <taxon>Tritrichomonas</taxon>
    </lineage>
</organism>
<feature type="domain" description="RUN" evidence="3">
    <location>
        <begin position="304"/>
        <end position="417"/>
    </location>
</feature>
<dbReference type="Pfam" id="PF02759">
    <property type="entry name" value="RUN"/>
    <property type="match status" value="1"/>
</dbReference>
<dbReference type="Proteomes" id="UP000179807">
    <property type="component" value="Unassembled WGS sequence"/>
</dbReference>
<dbReference type="Gene3D" id="1.20.58.900">
    <property type="match status" value="1"/>
</dbReference>
<evidence type="ECO:0000313" key="5">
    <source>
        <dbReference type="Proteomes" id="UP000179807"/>
    </source>
</evidence>
<evidence type="ECO:0000256" key="1">
    <source>
        <dbReference type="SAM" id="Coils"/>
    </source>
</evidence>
<feature type="compositionally biased region" description="Basic and acidic residues" evidence="2">
    <location>
        <begin position="22"/>
        <end position="45"/>
    </location>
</feature>
<name>A0A1J4L220_9EUKA</name>
<dbReference type="VEuPathDB" id="TrichDB:TRFO_02520"/>
<keyword evidence="1" id="KW-0175">Coiled coil</keyword>
<dbReference type="OrthoDB" id="10685796at2759"/>
<accession>A0A1J4L220</accession>
<gene>
    <name evidence="4" type="ORF">TRFO_02520</name>
</gene>
<protein>
    <recommendedName>
        <fullName evidence="3">RUN domain-containing protein</fullName>
    </recommendedName>
</protein>
<keyword evidence="5" id="KW-1185">Reference proteome</keyword>
<dbReference type="GeneID" id="94825440"/>
<comment type="caution">
    <text evidence="4">The sequence shown here is derived from an EMBL/GenBank/DDBJ whole genome shotgun (WGS) entry which is preliminary data.</text>
</comment>
<evidence type="ECO:0000313" key="4">
    <source>
        <dbReference type="EMBL" id="OHT17491.1"/>
    </source>
</evidence>
<evidence type="ECO:0000256" key="2">
    <source>
        <dbReference type="SAM" id="MobiDB-lite"/>
    </source>
</evidence>
<sequence length="586" mass="68599">MSDNFESEPMDKIVETDSIPSNEEKLVEENLDKNHEIENLEKEEHEEVENKEDYNEDIIPLAEDPFDVNSQSVQVHDQNQQAETFSIKNENNESVENNIENVESNIENSVENKNNEINNQENPSPAEQNHKMKIIKNAIQAGDAATILAEAFIENSKKSSSEKSPKFDLLIQEIHDIQYTKQLPVKYRPKRPIRPKPPEIEKIEYSSQILVDEFDKIDDSEFFNNMNQFEVVDPKSYIENLFQQKKEKKSFDFSTIFNFADFPEFKENDFLYAKKPINPFFESFRSEISSIIALKKQVIPPENCRKFGLLVASLFLNGLQKGKTFIVAIEKLAEYYPLIESIVEMTKRFEKPIYQAQMFSHLIINRKLIKLVFNTIQKHEEWIEDFYSQSSLMRFGNTFLQVSNEIERLGVLNFTLPNSVTDDDIIHEYYQVPAFQYIEMETASSPVDFLIHLLEQNQQKKFIKNFAGNDTFRFINEIVQNQENRPKNELFEEFVTDFIEIAGNNIFNSLVNQNEKLHKFFILAYEKQKLAQYFLILVMNRKIAEKAYKSDSILLDYCRAKFVATCLAKRMQKEVVSSDNEESESD</sequence>
<dbReference type="AlphaFoldDB" id="A0A1J4L220"/>
<feature type="coiled-coil region" evidence="1">
    <location>
        <begin position="85"/>
        <end position="119"/>
    </location>
</feature>
<dbReference type="InterPro" id="IPR004012">
    <property type="entry name" value="Run_dom"/>
</dbReference>